<accession>A0A8A1LG78</accession>
<dbReference type="VEuPathDB" id="FungiDB:I7I53_07000"/>
<feature type="compositionally biased region" description="Basic and acidic residues" evidence="1">
    <location>
        <begin position="1"/>
        <end position="10"/>
    </location>
</feature>
<evidence type="ECO:0000256" key="1">
    <source>
        <dbReference type="SAM" id="MobiDB-lite"/>
    </source>
</evidence>
<evidence type="ECO:0000313" key="3">
    <source>
        <dbReference type="Proteomes" id="UP000663419"/>
    </source>
</evidence>
<dbReference type="AlphaFoldDB" id="A0A8A1LG78"/>
<feature type="compositionally biased region" description="Polar residues" evidence="1">
    <location>
        <begin position="94"/>
        <end position="103"/>
    </location>
</feature>
<reference evidence="2" key="1">
    <citation type="submission" date="2021-01" db="EMBL/GenBank/DDBJ databases">
        <title>Chromosome-level genome assembly of a human fungal pathogen reveals clustering of transcriptionally co-regulated genes.</title>
        <authorList>
            <person name="Voorhies M."/>
            <person name="Cohen S."/>
            <person name="Shea T.P."/>
            <person name="Petrus S."/>
            <person name="Munoz J.F."/>
            <person name="Poplawski S."/>
            <person name="Goldman W.E."/>
            <person name="Michael T."/>
            <person name="Cuomo C.A."/>
            <person name="Sil A."/>
            <person name="Beyhan S."/>
        </authorList>
    </citation>
    <scope>NUCLEOTIDE SEQUENCE</scope>
    <source>
        <strain evidence="2">H88</strain>
    </source>
</reference>
<dbReference type="Proteomes" id="UP000663419">
    <property type="component" value="Chromosome 2"/>
</dbReference>
<organism evidence="2 3">
    <name type="scientific">Ajellomyces capsulatus (strain H88)</name>
    <name type="common">Darling's disease fungus</name>
    <name type="synonym">Histoplasma capsulatum</name>
    <dbReference type="NCBI Taxonomy" id="544711"/>
    <lineage>
        <taxon>Eukaryota</taxon>
        <taxon>Fungi</taxon>
        <taxon>Dikarya</taxon>
        <taxon>Ascomycota</taxon>
        <taxon>Pezizomycotina</taxon>
        <taxon>Eurotiomycetes</taxon>
        <taxon>Eurotiomycetidae</taxon>
        <taxon>Onygenales</taxon>
        <taxon>Ajellomycetaceae</taxon>
        <taxon>Histoplasma</taxon>
    </lineage>
</organism>
<protein>
    <submittedName>
        <fullName evidence="2">Uncharacterized protein</fullName>
    </submittedName>
</protein>
<feature type="region of interest" description="Disordered" evidence="1">
    <location>
        <begin position="1"/>
        <end position="21"/>
    </location>
</feature>
<name>A0A8A1LG78_AJEC8</name>
<gene>
    <name evidence="2" type="ORF">I7I53_07000</name>
</gene>
<evidence type="ECO:0000313" key="2">
    <source>
        <dbReference type="EMBL" id="QSS51633.1"/>
    </source>
</evidence>
<feature type="region of interest" description="Disordered" evidence="1">
    <location>
        <begin position="188"/>
        <end position="217"/>
    </location>
</feature>
<feature type="region of interest" description="Disordered" evidence="1">
    <location>
        <begin position="88"/>
        <end position="119"/>
    </location>
</feature>
<proteinExistence type="predicted"/>
<feature type="compositionally biased region" description="Basic residues" evidence="1">
    <location>
        <begin position="194"/>
        <end position="217"/>
    </location>
</feature>
<sequence>MLNMDRRGAEDSPPLPSQHLSSGAQQSTLLAYCEMLGDFVQKAPFQTSGKGLMTCSPLPLSIVCFAPCNAGLYFHFSSKTAAPLNVPPERLSVDRTSNNQPQPSGGIKSDDRDNISDSGATTTLLAHDELENLPYWYEAQQVEKSLRICHVGDKVWRNNKYVHRVLYVVETYLPDNWLPENARLQLQKQEEKQRRRKKEMQRKKRLSTLRPRSSTRN</sequence>
<dbReference type="EMBL" id="CP069103">
    <property type="protein sequence ID" value="QSS51633.1"/>
    <property type="molecule type" value="Genomic_DNA"/>
</dbReference>